<dbReference type="RefSeq" id="WP_319844156.1">
    <property type="nucleotide sequence ID" value="NZ_JAXAFJ010000004.1"/>
</dbReference>
<feature type="binding site" evidence="6">
    <location>
        <position position="249"/>
    </location>
    <ligand>
        <name>S-adenosyl-L-methionine</name>
        <dbReference type="ChEBI" id="CHEBI:59789"/>
    </ligand>
</feature>
<protein>
    <submittedName>
        <fullName evidence="9">Class I SAM-dependent RNA methyltransferase</fullName>
        <ecNumber evidence="9">2.1.1.-</ecNumber>
    </submittedName>
</protein>
<dbReference type="SUPFAM" id="SSF50249">
    <property type="entry name" value="Nucleic acid-binding proteins"/>
    <property type="match status" value="1"/>
</dbReference>
<dbReference type="GO" id="GO:0032259">
    <property type="term" value="P:methylation"/>
    <property type="evidence" value="ECO:0007669"/>
    <property type="project" value="UniProtKB-KW"/>
</dbReference>
<keyword evidence="1" id="KW-0408">Iron</keyword>
<comment type="caution">
    <text evidence="9">The sequence shown here is derived from an EMBL/GenBank/DDBJ whole genome shotgun (WGS) entry which is preliminary data.</text>
</comment>
<dbReference type="EC" id="2.1.1.-" evidence="9"/>
<evidence type="ECO:0000256" key="4">
    <source>
        <dbReference type="ARBA" id="ARBA00022691"/>
    </source>
</evidence>
<evidence type="ECO:0000256" key="1">
    <source>
        <dbReference type="ARBA" id="ARBA00022485"/>
    </source>
</evidence>
<evidence type="ECO:0000256" key="7">
    <source>
        <dbReference type="PROSITE-ProRule" id="PRU10015"/>
    </source>
</evidence>
<evidence type="ECO:0000256" key="6">
    <source>
        <dbReference type="PROSITE-ProRule" id="PRU01024"/>
    </source>
</evidence>
<evidence type="ECO:0000256" key="2">
    <source>
        <dbReference type="ARBA" id="ARBA00022603"/>
    </source>
</evidence>
<keyword evidence="4 6" id="KW-0949">S-adenosyl-L-methionine</keyword>
<keyword evidence="2 6" id="KW-0489">Methyltransferase</keyword>
<comment type="similarity">
    <text evidence="6">Belongs to the class I-like SAM-binding methyltransferase superfamily. RNA M5U methyltransferase family.</text>
</comment>
<feature type="binding site" evidence="6">
    <location>
        <position position="344"/>
    </location>
    <ligand>
        <name>S-adenosyl-L-methionine</name>
        <dbReference type="ChEBI" id="CHEBI:59789"/>
    </ligand>
</feature>
<feature type="active site" description="Nucleophile" evidence="6">
    <location>
        <position position="370"/>
    </location>
</feature>
<dbReference type="InterPro" id="IPR002792">
    <property type="entry name" value="TRAM_dom"/>
</dbReference>
<evidence type="ECO:0000313" key="9">
    <source>
        <dbReference type="EMBL" id="MDX6806026.1"/>
    </source>
</evidence>
<dbReference type="PANTHER" id="PTHR11061">
    <property type="entry name" value="RNA M5U METHYLTRANSFERASE"/>
    <property type="match status" value="1"/>
</dbReference>
<dbReference type="PROSITE" id="PS50926">
    <property type="entry name" value="TRAM"/>
    <property type="match status" value="1"/>
</dbReference>
<gene>
    <name evidence="9" type="ORF">SCD90_08115</name>
</gene>
<dbReference type="CDD" id="cd02440">
    <property type="entry name" value="AdoMet_MTases"/>
    <property type="match status" value="1"/>
</dbReference>
<organism evidence="9 10">
    <name type="scientific">Terrihabitans rhizophilus</name>
    <dbReference type="NCBI Taxonomy" id="3092662"/>
    <lineage>
        <taxon>Bacteria</taxon>
        <taxon>Pseudomonadati</taxon>
        <taxon>Pseudomonadota</taxon>
        <taxon>Alphaproteobacteria</taxon>
        <taxon>Hyphomicrobiales</taxon>
        <taxon>Terrihabitans</taxon>
    </lineage>
</organism>
<dbReference type="InterPro" id="IPR012340">
    <property type="entry name" value="NA-bd_OB-fold"/>
</dbReference>
<evidence type="ECO:0000313" key="10">
    <source>
        <dbReference type="Proteomes" id="UP001274321"/>
    </source>
</evidence>
<feature type="domain" description="TRAM" evidence="8">
    <location>
        <begin position="1"/>
        <end position="54"/>
    </location>
</feature>
<dbReference type="InterPro" id="IPR010280">
    <property type="entry name" value="U5_MeTrfase_fam"/>
</dbReference>
<dbReference type="InterPro" id="IPR030390">
    <property type="entry name" value="MeTrfase_TrmA_AS"/>
</dbReference>
<feature type="binding site" evidence="6">
    <location>
        <position position="276"/>
    </location>
    <ligand>
        <name>S-adenosyl-L-methionine</name>
        <dbReference type="ChEBI" id="CHEBI:59789"/>
    </ligand>
</feature>
<dbReference type="SUPFAM" id="SSF53335">
    <property type="entry name" value="S-adenosyl-L-methionine-dependent methyltransferases"/>
    <property type="match status" value="1"/>
</dbReference>
<keyword evidence="10" id="KW-1185">Reference proteome</keyword>
<dbReference type="PANTHER" id="PTHR11061:SF49">
    <property type="entry name" value="23S RRNA (URACIL(1939)-C(5))-METHYLTRANSFERASE RLMD"/>
    <property type="match status" value="1"/>
</dbReference>
<sequence length="412" mass="43947">MSQQVRIQRLGHRGDGVAETPDGELFIFGALPGELVEAERTGRDRAQLRAVLEAGPDRVEAFDPDAPMCGGCGLRHMAVPAQLRWKRELVIENLRGTGITAEVEPCVDAHGEGRRRATFHARVGADRVLRVGFTEPRAHAVVDLAEHDCPVMSPALKTAVEPVRVLAAILTELGKPVDALVTATVSGLEIDLRGPGRLPENLRLALTRKAGQLGLARLSLHGDTVIEFKAPVVRFGNVEVAIPPGGFLQATSAGEEAMVQRVVEGLGTASRTADLFAGSGTFTLRMATRAQVLAVESSRPSLEALDRAARHATGLKKVTVEPRDLVRRPMQAADLKGLDAVVFDPPRAGAEEQARMIAGSAVRRVVAVSCNPGTLARDLAILTGGGYRVDSVLPIDQFRHSAHVEAVALLSR</sequence>
<dbReference type="PROSITE" id="PS51687">
    <property type="entry name" value="SAM_MT_RNA_M5U"/>
    <property type="match status" value="1"/>
</dbReference>
<evidence type="ECO:0000256" key="5">
    <source>
        <dbReference type="ARBA" id="ARBA00023014"/>
    </source>
</evidence>
<dbReference type="GO" id="GO:0008168">
    <property type="term" value="F:methyltransferase activity"/>
    <property type="evidence" value="ECO:0007669"/>
    <property type="project" value="UniProtKB-KW"/>
</dbReference>
<keyword evidence="5" id="KW-0411">Iron-sulfur</keyword>
<evidence type="ECO:0000256" key="3">
    <source>
        <dbReference type="ARBA" id="ARBA00022679"/>
    </source>
</evidence>
<keyword evidence="1" id="KW-0479">Metal-binding</keyword>
<keyword evidence="1" id="KW-0004">4Fe-4S</keyword>
<dbReference type="InterPro" id="IPR029063">
    <property type="entry name" value="SAM-dependent_MTases_sf"/>
</dbReference>
<proteinExistence type="inferred from homology"/>
<dbReference type="Proteomes" id="UP001274321">
    <property type="component" value="Unassembled WGS sequence"/>
</dbReference>
<dbReference type="Pfam" id="PF05958">
    <property type="entry name" value="tRNA_U5-meth_tr"/>
    <property type="match status" value="1"/>
</dbReference>
<dbReference type="Gene3D" id="2.40.50.1070">
    <property type="match status" value="1"/>
</dbReference>
<accession>A0ABU4RT96</accession>
<dbReference type="EMBL" id="JAXAFJ010000004">
    <property type="protein sequence ID" value="MDX6806026.1"/>
    <property type="molecule type" value="Genomic_DNA"/>
</dbReference>
<dbReference type="Gene3D" id="2.40.50.140">
    <property type="entry name" value="Nucleic acid-binding proteins"/>
    <property type="match status" value="1"/>
</dbReference>
<keyword evidence="3 6" id="KW-0808">Transferase</keyword>
<feature type="active site" evidence="7">
    <location>
        <position position="370"/>
    </location>
</feature>
<dbReference type="Gene3D" id="3.40.50.150">
    <property type="entry name" value="Vaccinia Virus protein VP39"/>
    <property type="match status" value="1"/>
</dbReference>
<feature type="binding site" evidence="6">
    <location>
        <position position="296"/>
    </location>
    <ligand>
        <name>S-adenosyl-L-methionine</name>
        <dbReference type="ChEBI" id="CHEBI:59789"/>
    </ligand>
</feature>
<dbReference type="PROSITE" id="PS01230">
    <property type="entry name" value="TRMA_1"/>
    <property type="match status" value="1"/>
</dbReference>
<name>A0ABU4RT96_9HYPH</name>
<evidence type="ECO:0000259" key="8">
    <source>
        <dbReference type="PROSITE" id="PS50926"/>
    </source>
</evidence>
<reference evidence="9 10" key="1">
    <citation type="submission" date="2023-11" db="EMBL/GenBank/DDBJ databases">
        <authorList>
            <person name="Bao R."/>
        </authorList>
    </citation>
    <scope>NUCLEOTIDE SEQUENCE [LARGE SCALE GENOMIC DNA]</scope>
    <source>
        <strain evidence="9 10">PJ23</strain>
    </source>
</reference>